<dbReference type="PANTHER" id="PTHR43081:SF1">
    <property type="entry name" value="ADENYLATE CYCLASE, TERMINAL-DIFFERENTIATION SPECIFIC"/>
    <property type="match status" value="1"/>
</dbReference>
<dbReference type="Gene3D" id="3.30.70.1230">
    <property type="entry name" value="Nucleotide cyclase"/>
    <property type="match status" value="1"/>
</dbReference>
<dbReference type="VEuPathDB" id="FungiDB:AeMF1_011331"/>
<dbReference type="EMBL" id="VJMJ01000012">
    <property type="protein sequence ID" value="KAF0743896.1"/>
    <property type="molecule type" value="Genomic_DNA"/>
</dbReference>
<feature type="transmembrane region" description="Helical" evidence="1">
    <location>
        <begin position="160"/>
        <end position="180"/>
    </location>
</feature>
<organism evidence="2 3">
    <name type="scientific">Aphanomyces euteiches</name>
    <dbReference type="NCBI Taxonomy" id="100861"/>
    <lineage>
        <taxon>Eukaryota</taxon>
        <taxon>Sar</taxon>
        <taxon>Stramenopiles</taxon>
        <taxon>Oomycota</taxon>
        <taxon>Saprolegniomycetes</taxon>
        <taxon>Saprolegniales</taxon>
        <taxon>Verrucalvaceae</taxon>
        <taxon>Aphanomyces</taxon>
    </lineage>
</organism>
<feature type="transmembrane region" description="Helical" evidence="1">
    <location>
        <begin position="50"/>
        <end position="74"/>
    </location>
</feature>
<keyword evidence="1" id="KW-0812">Transmembrane</keyword>
<keyword evidence="3" id="KW-1185">Reference proteome</keyword>
<name>A0A6G0XTX6_9STRA</name>
<reference evidence="2 3" key="1">
    <citation type="submission" date="2019-07" db="EMBL/GenBank/DDBJ databases">
        <title>Genomics analysis of Aphanomyces spp. identifies a new class of oomycete effector associated with host adaptation.</title>
        <authorList>
            <person name="Gaulin E."/>
        </authorList>
    </citation>
    <scope>NUCLEOTIDE SEQUENCE [LARGE SCALE GENOMIC DNA]</scope>
    <source>
        <strain evidence="2 3">ATCC 201684</strain>
    </source>
</reference>
<sequence length="587" mass="65717">MADDAMLSDYGFPKWVCVYAVVLGISLLASSVASWTLYKYTKVVTSCVCYAMLSFFVWKSIYSLFRVIVLVFAMRQYQLRHSNWLTLDENHDVGGFRVIGYPDPLHPGQKQPPYYVKVPLYIGDTAMLSGAFWMLVLVIELLRLARRTVDRGSKAEKKFLRMYICINFAILVVYLLGSFSSSILSEDTNGSQFYASRFQMVLIASCTAQTIVIFLVSAAVIYLNCAGLKFESVECRVVQKPLYVRLKRIFLIYLVTALPYLAVGWVLAVNPKTVLLWVKDIPNEILVLSNVLYVTSPCAFAFVLVANQKCMLSLCMVSDDVVLLEIEANEAPREFPVFVNTDIESSSALWSCLGNVMHDAQDLHDNLLRRLLVPHHGYEITTAGDSFQLAFHNIADAVAYCLDVQEQLLLEPWPTEFVESSMPGSATILAPKSNVLKRTKTLFHGVRVRMGIHASDAAEGDLVSSVHPITGRVTYVGLSELIGREVSDLGHGGQIIVTAPVLRWLRQNMESNSTWAIEHPCVFHELGVYHISDLKIDLGIAHIVPMSLKERADIFGPIDSIQRTVGYTGRLSNNYELLFSPKVSHFV</sequence>
<dbReference type="Proteomes" id="UP000481153">
    <property type="component" value="Unassembled WGS sequence"/>
</dbReference>
<dbReference type="InterPro" id="IPR050697">
    <property type="entry name" value="Adenylyl/Guanylyl_Cyclase_3/4"/>
</dbReference>
<accession>A0A6G0XTX6</accession>
<feature type="transmembrane region" description="Helical" evidence="1">
    <location>
        <begin position="12"/>
        <end position="38"/>
    </location>
</feature>
<evidence type="ECO:0000313" key="2">
    <source>
        <dbReference type="EMBL" id="KAF0743896.1"/>
    </source>
</evidence>
<proteinExistence type="predicted"/>
<protein>
    <submittedName>
        <fullName evidence="2">Uncharacterized protein</fullName>
    </submittedName>
</protein>
<gene>
    <name evidence="2" type="ORF">Ae201684_001538</name>
</gene>
<feature type="transmembrane region" description="Helical" evidence="1">
    <location>
        <begin position="200"/>
        <end position="228"/>
    </location>
</feature>
<keyword evidence="1" id="KW-0472">Membrane</keyword>
<feature type="transmembrane region" description="Helical" evidence="1">
    <location>
        <begin position="249"/>
        <end position="267"/>
    </location>
</feature>
<dbReference type="AlphaFoldDB" id="A0A6G0XTX6"/>
<dbReference type="PANTHER" id="PTHR43081">
    <property type="entry name" value="ADENYLATE CYCLASE, TERMINAL-DIFFERENTIATION SPECIFIC-RELATED"/>
    <property type="match status" value="1"/>
</dbReference>
<dbReference type="SUPFAM" id="SSF55073">
    <property type="entry name" value="Nucleotide cyclase"/>
    <property type="match status" value="1"/>
</dbReference>
<evidence type="ECO:0000256" key="1">
    <source>
        <dbReference type="SAM" id="Phobius"/>
    </source>
</evidence>
<comment type="caution">
    <text evidence="2">The sequence shown here is derived from an EMBL/GenBank/DDBJ whole genome shotgun (WGS) entry which is preliminary data.</text>
</comment>
<feature type="transmembrane region" description="Helical" evidence="1">
    <location>
        <begin position="120"/>
        <end position="139"/>
    </location>
</feature>
<evidence type="ECO:0000313" key="3">
    <source>
        <dbReference type="Proteomes" id="UP000481153"/>
    </source>
</evidence>
<keyword evidence="1" id="KW-1133">Transmembrane helix</keyword>
<dbReference type="InterPro" id="IPR029787">
    <property type="entry name" value="Nucleotide_cyclase"/>
</dbReference>
<feature type="transmembrane region" description="Helical" evidence="1">
    <location>
        <begin position="287"/>
        <end position="306"/>
    </location>
</feature>